<dbReference type="STRING" id="1884432.SAMN05518683_102312"/>
<gene>
    <name evidence="2" type="ORF">SAMN05518683_102312</name>
</gene>
<protein>
    <submittedName>
        <fullName evidence="2">Predicted nuclease of the RNAse H fold, HicB family</fullName>
    </submittedName>
</protein>
<proteinExistence type="predicted"/>
<dbReference type="InterPro" id="IPR031807">
    <property type="entry name" value="HicB-like"/>
</dbReference>
<sequence length="154" mass="17478">MSYPDRYTFLAFFEYEDNQVGVRFPDLSGCITVADQEAEAVDMAKEALALHLYGMEQDGDDIPSPSSPKDTAPEDNEYAVYIDVWMPPFRSDMQQRSIKKTLTLPAWLDDIAKEHKINYSQLLQDALKEHIGVHKPLISSKGQEDSISSYKSKL</sequence>
<dbReference type="RefSeq" id="WP_093335141.1">
    <property type="nucleotide sequence ID" value="NZ_FOXD01000002.1"/>
</dbReference>
<evidence type="ECO:0000313" key="2">
    <source>
        <dbReference type="EMBL" id="SFP11984.1"/>
    </source>
</evidence>
<organism evidence="2 3">
    <name type="scientific">Salibacterium halotolerans</name>
    <dbReference type="NCBI Taxonomy" id="1884432"/>
    <lineage>
        <taxon>Bacteria</taxon>
        <taxon>Bacillati</taxon>
        <taxon>Bacillota</taxon>
        <taxon>Bacilli</taxon>
        <taxon>Bacillales</taxon>
        <taxon>Bacillaceae</taxon>
    </lineage>
</organism>
<dbReference type="Pfam" id="PF15919">
    <property type="entry name" value="HicB_lk_antitox"/>
    <property type="match status" value="1"/>
</dbReference>
<dbReference type="OrthoDB" id="5419659at2"/>
<dbReference type="Proteomes" id="UP000198892">
    <property type="component" value="Unassembled WGS sequence"/>
</dbReference>
<feature type="domain" description="HicB-like antitoxin of toxin-antitoxin system" evidence="1">
    <location>
        <begin position="16"/>
        <end position="125"/>
    </location>
</feature>
<dbReference type="AlphaFoldDB" id="A0A1I5MQV4"/>
<dbReference type="EMBL" id="FOXD01000002">
    <property type="protein sequence ID" value="SFP11984.1"/>
    <property type="molecule type" value="Genomic_DNA"/>
</dbReference>
<name>A0A1I5MQV4_9BACI</name>
<keyword evidence="3" id="KW-1185">Reference proteome</keyword>
<accession>A0A1I5MQV4</accession>
<dbReference type="SUPFAM" id="SSF143100">
    <property type="entry name" value="TTHA1013/TTHA0281-like"/>
    <property type="match status" value="1"/>
</dbReference>
<dbReference type="InterPro" id="IPR035069">
    <property type="entry name" value="TTHA1013/TTHA0281-like"/>
</dbReference>
<dbReference type="Gene3D" id="3.30.160.250">
    <property type="match status" value="1"/>
</dbReference>
<evidence type="ECO:0000259" key="1">
    <source>
        <dbReference type="Pfam" id="PF15919"/>
    </source>
</evidence>
<reference evidence="3" key="1">
    <citation type="submission" date="2016-10" db="EMBL/GenBank/DDBJ databases">
        <authorList>
            <person name="Varghese N."/>
            <person name="Submissions S."/>
        </authorList>
    </citation>
    <scope>NUCLEOTIDE SEQUENCE [LARGE SCALE GENOMIC DNA]</scope>
    <source>
        <strain evidence="3">S7</strain>
    </source>
</reference>
<evidence type="ECO:0000313" key="3">
    <source>
        <dbReference type="Proteomes" id="UP000198892"/>
    </source>
</evidence>